<evidence type="ECO:0000313" key="3">
    <source>
        <dbReference type="Proteomes" id="UP000199502"/>
    </source>
</evidence>
<accession>A0A1G5BD95</accession>
<proteinExistence type="predicted"/>
<organism evidence="2 3">
    <name type="scientific">Paracoccus tibetensis</name>
    <dbReference type="NCBI Taxonomy" id="336292"/>
    <lineage>
        <taxon>Bacteria</taxon>
        <taxon>Pseudomonadati</taxon>
        <taxon>Pseudomonadota</taxon>
        <taxon>Alphaproteobacteria</taxon>
        <taxon>Rhodobacterales</taxon>
        <taxon>Paracoccaceae</taxon>
        <taxon>Paracoccus</taxon>
    </lineage>
</organism>
<feature type="transmembrane region" description="Helical" evidence="1">
    <location>
        <begin position="17"/>
        <end position="35"/>
    </location>
</feature>
<keyword evidence="1" id="KW-0812">Transmembrane</keyword>
<gene>
    <name evidence="2" type="ORF">SAMN05660710_00097</name>
</gene>
<keyword evidence="1" id="KW-1133">Transmembrane helix</keyword>
<dbReference type="EMBL" id="FMVT01000001">
    <property type="protein sequence ID" value="SCX88099.1"/>
    <property type="molecule type" value="Genomic_DNA"/>
</dbReference>
<protein>
    <submittedName>
        <fullName evidence="2">Uncharacterized protein</fullName>
    </submittedName>
</protein>
<evidence type="ECO:0000313" key="2">
    <source>
        <dbReference type="EMBL" id="SCX88099.1"/>
    </source>
</evidence>
<evidence type="ECO:0000256" key="1">
    <source>
        <dbReference type="SAM" id="Phobius"/>
    </source>
</evidence>
<dbReference type="AlphaFoldDB" id="A0A1G5BD95"/>
<keyword evidence="3" id="KW-1185">Reference proteome</keyword>
<dbReference type="OrthoDB" id="7771859at2"/>
<dbReference type="Proteomes" id="UP000199502">
    <property type="component" value="Unassembled WGS sequence"/>
</dbReference>
<name>A0A1G5BD95_9RHOB</name>
<reference evidence="2 3" key="1">
    <citation type="submission" date="2016-10" db="EMBL/GenBank/DDBJ databases">
        <authorList>
            <person name="de Groot N.N."/>
        </authorList>
    </citation>
    <scope>NUCLEOTIDE SEQUENCE [LARGE SCALE GENOMIC DNA]</scope>
    <source>
        <strain evidence="2 3">CGMCC 1.8925</strain>
    </source>
</reference>
<keyword evidence="1" id="KW-0472">Membrane</keyword>
<dbReference type="RefSeq" id="WP_090739565.1">
    <property type="nucleotide sequence ID" value="NZ_FMVT01000001.1"/>
</dbReference>
<sequence>MAKCTHLAAAIQRHTTAGSLLLLMFSVIIFGPRLWDTIRGEPWIENKLAIVQNSSGAIVVEDAILTRGAVHGLRANTVEAEDGSVLCSTEHHNTWLGERNRFWRIQAFTGCPPPSDPYRICSRFVIASDSGRQRYFGPFCSGLAKPE</sequence>